<evidence type="ECO:0000256" key="3">
    <source>
        <dbReference type="PROSITE-ProRule" id="PRU00176"/>
    </source>
</evidence>
<feature type="compositionally biased region" description="Polar residues" evidence="4">
    <location>
        <begin position="919"/>
        <end position="942"/>
    </location>
</feature>
<feature type="compositionally biased region" description="Polar residues" evidence="4">
    <location>
        <begin position="124"/>
        <end position="137"/>
    </location>
</feature>
<dbReference type="GO" id="GO:0003723">
    <property type="term" value="F:RNA binding"/>
    <property type="evidence" value="ECO:0007669"/>
    <property type="project" value="UniProtKB-UniRule"/>
</dbReference>
<feature type="compositionally biased region" description="Low complexity" evidence="4">
    <location>
        <begin position="943"/>
        <end position="957"/>
    </location>
</feature>
<dbReference type="CDD" id="cd12510">
    <property type="entry name" value="RRM1_RBM12_like"/>
    <property type="match status" value="1"/>
</dbReference>
<name>A0A8J2PIP8_9HEXA</name>
<gene>
    <name evidence="6" type="ORF">AFUS01_LOCUS41577</name>
</gene>
<dbReference type="AlphaFoldDB" id="A0A8J2PIP8"/>
<evidence type="ECO:0000256" key="1">
    <source>
        <dbReference type="ARBA" id="ARBA00022737"/>
    </source>
</evidence>
<feature type="compositionally biased region" description="Basic and acidic residues" evidence="4">
    <location>
        <begin position="625"/>
        <end position="666"/>
    </location>
</feature>
<feature type="region of interest" description="Disordered" evidence="4">
    <location>
        <begin position="183"/>
        <end position="224"/>
    </location>
</feature>
<feature type="region of interest" description="Disordered" evidence="4">
    <location>
        <begin position="339"/>
        <end position="509"/>
    </location>
</feature>
<feature type="region of interest" description="Disordered" evidence="4">
    <location>
        <begin position="875"/>
        <end position="996"/>
    </location>
</feature>
<proteinExistence type="predicted"/>
<dbReference type="Proteomes" id="UP000708208">
    <property type="component" value="Unassembled WGS sequence"/>
</dbReference>
<evidence type="ECO:0000313" key="7">
    <source>
        <dbReference type="Proteomes" id="UP000708208"/>
    </source>
</evidence>
<dbReference type="Pfam" id="PF00076">
    <property type="entry name" value="RRM_1"/>
    <property type="match status" value="1"/>
</dbReference>
<dbReference type="EMBL" id="CAJVCH010562330">
    <property type="protein sequence ID" value="CAG7831853.1"/>
    <property type="molecule type" value="Genomic_DNA"/>
</dbReference>
<dbReference type="InterPro" id="IPR050666">
    <property type="entry name" value="ESRP"/>
</dbReference>
<keyword evidence="7" id="KW-1185">Reference proteome</keyword>
<feature type="compositionally biased region" description="Polar residues" evidence="4">
    <location>
        <begin position="876"/>
        <end position="902"/>
    </location>
</feature>
<sequence>MSVIIRLQNLPLSANSIDIRNFFRGLAIPDGGVHIVGGSEGDAFIAFSTDEDARQGMQLSGTCLKDSPVKLFLSSRNEMYKVIEQARQQALGLMPVSSSSSSPTENSPLPASQPSQQTPSTASIHSQSSNTLPLSMATGGNSMLPGLGLAYPGANSNSNPPISFPGIGSLGASSVSMGPTNFSGAIGSQGNGAGGYPSVFSPQQTSGPPGPGSLGPRNMNPMNQISQNPFVMSQSTSGNNIPIGFPSNMPNGPMSSNIMGNAATNPNLIGMSSSNMPILSGSNQFGIGAGNRMPMLNSGSGNHPGGIISPFAMGQVPQSGYSGLNPNLMSSANNVGNGNHIGGPMGGNQVRPNFHQNNTSLPNRDNRRLGERPVNNFGKVNAGPMAALRDRDNVGFTARAVDRDTRGRERERGERGKRSQSRSRDRKDARDRSRRRSRSRERSRERRRVRRSKSRSRSRDRERTRSRRGSSRDRDRGREERRRSDAGSGGSPEKGLKGDVSSPAGKFGTLSVDSEKKYIGKDRRDSSVENIVVTITDESSPCAKLSGLSKDTSFREIREFIRVEVQGGGEGVVRNYDKGLAFLKLENPAEFPRLLRQNGLKLRGNLVKVEGISLDVWESEYRLNKRQQEREKERDKEIRERDRGDRDRDRDHREPRDRSDTRDRPRTSRFNGGASSQSNCITIRGLPPAITTKDVTSKFFRDLNVVDIVCVPSESSTGRVTTTVLVQLDSLVSAQTAVDVIVKSPEGANFPVDFCELEDVQRAKREIFGGRGGSTRDYKGPGEAKSLFELDVGLDMDSSIVMISGVPPQTKERSVLDFFSEIGVTPLSVRLMYDQNGAMPNGQVVCEFPDPSKARRATWKDGTLFGRVPVKVSLLPSGNSHNRTNNPSHMGSLAGNHNSSQFPPRGTRPSLLGPRPAIPNSNAARFQSNHQSQNPFTQALQQSMPSPNNSNMMVNVPRLRGPVGERSTRFSSNNGGSGAADREDRSKHGVNRQDDMAPFENPGCVLALENVPFKASMDDILNFLKDMLKIQIPRSRIIRRFDDNQKPTGDARVAFDTPFEAKLAYQRLLGSTMWKRQISVSILSYF</sequence>
<evidence type="ECO:0000256" key="2">
    <source>
        <dbReference type="ARBA" id="ARBA00022884"/>
    </source>
</evidence>
<dbReference type="PROSITE" id="PS50102">
    <property type="entry name" value="RRM"/>
    <property type="match status" value="1"/>
</dbReference>
<feature type="region of interest" description="Disordered" evidence="4">
    <location>
        <begin position="93"/>
        <end position="137"/>
    </location>
</feature>
<organism evidence="6 7">
    <name type="scientific">Allacma fusca</name>
    <dbReference type="NCBI Taxonomy" id="39272"/>
    <lineage>
        <taxon>Eukaryota</taxon>
        <taxon>Metazoa</taxon>
        <taxon>Ecdysozoa</taxon>
        <taxon>Arthropoda</taxon>
        <taxon>Hexapoda</taxon>
        <taxon>Collembola</taxon>
        <taxon>Symphypleona</taxon>
        <taxon>Sminthuridae</taxon>
        <taxon>Allacma</taxon>
    </lineage>
</organism>
<dbReference type="SMART" id="SM00360">
    <property type="entry name" value="RRM"/>
    <property type="match status" value="4"/>
</dbReference>
<evidence type="ECO:0000256" key="4">
    <source>
        <dbReference type="SAM" id="MobiDB-lite"/>
    </source>
</evidence>
<dbReference type="OrthoDB" id="2588702at2759"/>
<reference evidence="6" key="1">
    <citation type="submission" date="2021-06" db="EMBL/GenBank/DDBJ databases">
        <authorList>
            <person name="Hodson N. C."/>
            <person name="Mongue J. A."/>
            <person name="Jaron S. K."/>
        </authorList>
    </citation>
    <scope>NUCLEOTIDE SEQUENCE</scope>
</reference>
<feature type="domain" description="RRM" evidence="5">
    <location>
        <begin position="3"/>
        <end position="76"/>
    </location>
</feature>
<feature type="compositionally biased region" description="Polar residues" evidence="4">
    <location>
        <begin position="350"/>
        <end position="363"/>
    </location>
</feature>
<protein>
    <recommendedName>
        <fullName evidence="5">RRM domain-containing protein</fullName>
    </recommendedName>
</protein>
<evidence type="ECO:0000313" key="6">
    <source>
        <dbReference type="EMBL" id="CAG7831853.1"/>
    </source>
</evidence>
<keyword evidence="1" id="KW-0677">Repeat</keyword>
<dbReference type="InterPro" id="IPR000504">
    <property type="entry name" value="RRM_dom"/>
</dbReference>
<evidence type="ECO:0000259" key="5">
    <source>
        <dbReference type="PROSITE" id="PS50102"/>
    </source>
</evidence>
<comment type="caution">
    <text evidence="6">The sequence shown here is derived from an EMBL/GenBank/DDBJ whole genome shotgun (WGS) entry which is preliminary data.</text>
</comment>
<feature type="compositionally biased region" description="Basic and acidic residues" evidence="4">
    <location>
        <begin position="470"/>
        <end position="485"/>
    </location>
</feature>
<feature type="region of interest" description="Disordered" evidence="4">
    <location>
        <begin position="625"/>
        <end position="681"/>
    </location>
</feature>
<accession>A0A8J2PIP8</accession>
<feature type="compositionally biased region" description="Low complexity" evidence="4">
    <location>
        <begin position="97"/>
        <end position="123"/>
    </location>
</feature>
<feature type="compositionally biased region" description="Basic residues" evidence="4">
    <location>
        <begin position="432"/>
        <end position="456"/>
    </location>
</feature>
<feature type="compositionally biased region" description="Basic and acidic residues" evidence="4">
    <location>
        <begin position="980"/>
        <end position="995"/>
    </location>
</feature>
<feature type="compositionally biased region" description="Basic and acidic residues" evidence="4">
    <location>
        <begin position="400"/>
        <end position="431"/>
    </location>
</feature>
<keyword evidence="2 3" id="KW-0694">RNA-binding</keyword>
<dbReference type="PANTHER" id="PTHR13976">
    <property type="entry name" value="HETEROGENEOUS NUCLEAR RIBONUCLEOPROTEIN-RELATED"/>
    <property type="match status" value="1"/>
</dbReference>